<dbReference type="SUPFAM" id="SSF52467">
    <property type="entry name" value="DHS-like NAD/FAD-binding domain"/>
    <property type="match status" value="1"/>
</dbReference>
<proteinExistence type="inferred from homology"/>
<dbReference type="InterPro" id="IPR012001">
    <property type="entry name" value="Thiamin_PyroP_enz_TPP-bd_dom"/>
</dbReference>
<evidence type="ECO:0000259" key="9">
    <source>
        <dbReference type="Pfam" id="PF00205"/>
    </source>
</evidence>
<dbReference type="GO" id="GO:0050660">
    <property type="term" value="F:flavin adenine dinucleotide binding"/>
    <property type="evidence" value="ECO:0007669"/>
    <property type="project" value="TreeGrafter"/>
</dbReference>
<dbReference type="InterPro" id="IPR045229">
    <property type="entry name" value="TPP_enz"/>
</dbReference>
<evidence type="ECO:0000313" key="14">
    <source>
        <dbReference type="Proteomes" id="UP000824081"/>
    </source>
</evidence>
<organism evidence="13 14">
    <name type="scientific">Candidatus Scatosoma pullistercoris</name>
    <dbReference type="NCBI Taxonomy" id="2840934"/>
    <lineage>
        <taxon>Bacteria</taxon>
        <taxon>Bacillati</taxon>
        <taxon>Bacillota</taxon>
        <taxon>Clostridia</taxon>
        <taxon>Candidatus Scatosoma</taxon>
    </lineage>
</organism>
<dbReference type="FunFam" id="3.40.50.970:FF:000007">
    <property type="entry name" value="Acetolactate synthase"/>
    <property type="match status" value="1"/>
</dbReference>
<evidence type="ECO:0000256" key="7">
    <source>
        <dbReference type="RuleBase" id="RU362132"/>
    </source>
</evidence>
<evidence type="ECO:0000256" key="5">
    <source>
        <dbReference type="ARBA" id="ARBA00023052"/>
    </source>
</evidence>
<evidence type="ECO:0000256" key="4">
    <source>
        <dbReference type="ARBA" id="ARBA00022989"/>
    </source>
</evidence>
<accession>A0A9D1MFX7</accession>
<dbReference type="GO" id="GO:0005948">
    <property type="term" value="C:acetolactate synthase complex"/>
    <property type="evidence" value="ECO:0007669"/>
    <property type="project" value="TreeGrafter"/>
</dbReference>
<dbReference type="Pfam" id="PF02775">
    <property type="entry name" value="TPP_enzyme_C"/>
    <property type="match status" value="1"/>
</dbReference>
<dbReference type="InterPro" id="IPR007267">
    <property type="entry name" value="GtrA_DPMS_TM"/>
</dbReference>
<dbReference type="GO" id="GO:0009099">
    <property type="term" value="P:L-valine biosynthetic process"/>
    <property type="evidence" value="ECO:0007669"/>
    <property type="project" value="TreeGrafter"/>
</dbReference>
<evidence type="ECO:0000256" key="1">
    <source>
        <dbReference type="ARBA" id="ARBA00004141"/>
    </source>
</evidence>
<comment type="subcellular location">
    <subcellularLocation>
        <location evidence="1">Membrane</location>
        <topology evidence="1">Multi-pass membrane protein</topology>
    </subcellularLocation>
</comment>
<feature type="domain" description="Thiamine pyrophosphate enzyme central" evidence="9">
    <location>
        <begin position="348"/>
        <end position="485"/>
    </location>
</feature>
<reference evidence="13" key="2">
    <citation type="journal article" date="2021" name="PeerJ">
        <title>Extensive microbial diversity within the chicken gut microbiome revealed by metagenomics and culture.</title>
        <authorList>
            <person name="Gilroy R."/>
            <person name="Ravi A."/>
            <person name="Getino M."/>
            <person name="Pursley I."/>
            <person name="Horton D.L."/>
            <person name="Alikhan N.F."/>
            <person name="Baker D."/>
            <person name="Gharbi K."/>
            <person name="Hall N."/>
            <person name="Watson M."/>
            <person name="Adriaenssens E.M."/>
            <person name="Foster-Nyarko E."/>
            <person name="Jarju S."/>
            <person name="Secka A."/>
            <person name="Antonio M."/>
            <person name="Oren A."/>
            <person name="Chaudhuri R.R."/>
            <person name="La Ragione R."/>
            <person name="Hildebrand F."/>
            <person name="Pallen M.J."/>
        </authorList>
    </citation>
    <scope>NUCLEOTIDE SEQUENCE</scope>
    <source>
        <strain evidence="13">11687</strain>
    </source>
</reference>
<dbReference type="Proteomes" id="UP000824081">
    <property type="component" value="Unassembled WGS sequence"/>
</dbReference>
<gene>
    <name evidence="13" type="ORF">IAC57_04250</name>
</gene>
<feature type="transmembrane region" description="Helical" evidence="8">
    <location>
        <begin position="41"/>
        <end position="60"/>
    </location>
</feature>
<dbReference type="InterPro" id="IPR011766">
    <property type="entry name" value="TPP_enzyme_TPP-bd"/>
</dbReference>
<dbReference type="EMBL" id="DVMZ01000109">
    <property type="protein sequence ID" value="HIU59298.1"/>
    <property type="molecule type" value="Genomic_DNA"/>
</dbReference>
<feature type="domain" description="Thiamine pyrophosphate enzyme TPP-binding" evidence="10">
    <location>
        <begin position="547"/>
        <end position="695"/>
    </location>
</feature>
<dbReference type="GO" id="GO:0016020">
    <property type="term" value="C:membrane"/>
    <property type="evidence" value="ECO:0007669"/>
    <property type="project" value="UniProtKB-SubCell"/>
</dbReference>
<feature type="transmembrane region" description="Helical" evidence="8">
    <location>
        <begin position="16"/>
        <end position="35"/>
    </location>
</feature>
<keyword evidence="6 8" id="KW-0472">Membrane</keyword>
<keyword evidence="3 8" id="KW-0812">Transmembrane</keyword>
<dbReference type="SUPFAM" id="SSF52518">
    <property type="entry name" value="Thiamin diphosphate-binding fold (THDP-binding)"/>
    <property type="match status" value="2"/>
</dbReference>
<comment type="similarity">
    <text evidence="2 7">Belongs to the TPP enzyme family.</text>
</comment>
<dbReference type="InterPro" id="IPR029035">
    <property type="entry name" value="DHS-like_NAD/FAD-binding_dom"/>
</dbReference>
<comment type="caution">
    <text evidence="13">The sequence shown here is derived from an EMBL/GenBank/DDBJ whole genome shotgun (WGS) entry which is preliminary data.</text>
</comment>
<evidence type="ECO:0000313" key="13">
    <source>
        <dbReference type="EMBL" id="HIU59298.1"/>
    </source>
</evidence>
<sequence>MKVRFLAKKLYCDRRVRFLFVGCLNTAVGTGSDLFLRYLGLHYALSGALGTMIGTVHSYFWNKYFTYSQKKKSWREAGRFVLVYAAVYALGVLFQYFLIDRGGTDKYLAGILSAFVTTLVSYFGHTYFTFRQKREKAGEEREKKMEIRVADYIADFFVKNGITDIFSVPGGGAMHLNDALGHKEGLRVIYNHHEQACAFAAEGYVRATGRLPAVCVTTGPGGTNAVTGVMGSWVDSVPMFVVSGQVKFSVTVASCPEIPLRQLGDQEFNILDCVRCMTKYCAMVVDPRTIRYHLEKALYIARHGRPGPVWLDIPLDVQAAKIRVSELTGYDESEDKAQLPPKPDTAQLEELLSRIAAARRPVILAGEAIRMTGTADKLEKLAEKLKIPVVTAWNAHDLLPDDNPCYCGRPGTVGTRGGNIVVQSSDLLLSLGCRMNLRQISFNYENFAKNAFLAAVDIDRAELDKPTLHVDMKIHADIREVLDELLALPYLGGRHADWLAHSRAMNEKYPAVLPEYYRKKSPVNPYVFVYELSRLLPEGQVTVTGNGSACVCSFQAMVIRKGQRLFTNSGSAAMGYGLPAAIGAAFACRGKEVVCLEGDGSVQMNLQELQTVVHHRLPLKLFWLNNDGYHSMRQTQSNLFGGRFSGVDEQSGISFPSAEKIALAYGIPYFLIDNTETMGEILGKVLHAEGPVLCEAVLDKTQFFAPKLSSRVFPDGRIISPSLEDMYPFLPAEELKEDMEG</sequence>
<feature type="domain" description="Thiamine pyrophosphate enzyme N-terminal TPP-binding" evidence="11">
    <location>
        <begin position="148"/>
        <end position="249"/>
    </location>
</feature>
<dbReference type="GO" id="GO:0030976">
    <property type="term" value="F:thiamine pyrophosphate binding"/>
    <property type="evidence" value="ECO:0007669"/>
    <property type="project" value="InterPro"/>
</dbReference>
<dbReference type="InterPro" id="IPR029061">
    <property type="entry name" value="THDP-binding"/>
</dbReference>
<evidence type="ECO:0000256" key="2">
    <source>
        <dbReference type="ARBA" id="ARBA00007812"/>
    </source>
</evidence>
<evidence type="ECO:0000256" key="8">
    <source>
        <dbReference type="SAM" id="Phobius"/>
    </source>
</evidence>
<dbReference type="GO" id="GO:0003984">
    <property type="term" value="F:acetolactate synthase activity"/>
    <property type="evidence" value="ECO:0007669"/>
    <property type="project" value="TreeGrafter"/>
</dbReference>
<evidence type="ECO:0000256" key="6">
    <source>
        <dbReference type="ARBA" id="ARBA00023136"/>
    </source>
</evidence>
<dbReference type="PANTHER" id="PTHR18968">
    <property type="entry name" value="THIAMINE PYROPHOSPHATE ENZYMES"/>
    <property type="match status" value="1"/>
</dbReference>
<dbReference type="Gene3D" id="3.40.50.970">
    <property type="match status" value="2"/>
</dbReference>
<reference evidence="13" key="1">
    <citation type="submission" date="2020-10" db="EMBL/GenBank/DDBJ databases">
        <authorList>
            <person name="Gilroy R."/>
        </authorList>
    </citation>
    <scope>NUCLEOTIDE SEQUENCE</scope>
    <source>
        <strain evidence="13">11687</strain>
    </source>
</reference>
<feature type="transmembrane region" description="Helical" evidence="8">
    <location>
        <begin position="111"/>
        <end position="130"/>
    </location>
</feature>
<dbReference type="Pfam" id="PF02776">
    <property type="entry name" value="TPP_enzyme_N"/>
    <property type="match status" value="1"/>
</dbReference>
<dbReference type="InterPro" id="IPR012000">
    <property type="entry name" value="Thiamin_PyroP_enz_cen_dom"/>
</dbReference>
<evidence type="ECO:0000259" key="10">
    <source>
        <dbReference type="Pfam" id="PF02775"/>
    </source>
</evidence>
<dbReference type="GO" id="GO:0000287">
    <property type="term" value="F:magnesium ion binding"/>
    <property type="evidence" value="ECO:0007669"/>
    <property type="project" value="InterPro"/>
</dbReference>
<dbReference type="Gene3D" id="3.40.50.1220">
    <property type="entry name" value="TPP-binding domain"/>
    <property type="match status" value="1"/>
</dbReference>
<dbReference type="Pfam" id="PF04138">
    <property type="entry name" value="GtrA_DPMS_TM"/>
    <property type="match status" value="1"/>
</dbReference>
<evidence type="ECO:0000256" key="3">
    <source>
        <dbReference type="ARBA" id="ARBA00022692"/>
    </source>
</evidence>
<dbReference type="Pfam" id="PF00205">
    <property type="entry name" value="TPP_enzyme_M"/>
    <property type="match status" value="1"/>
</dbReference>
<keyword evidence="5 7" id="KW-0786">Thiamine pyrophosphate</keyword>
<protein>
    <submittedName>
        <fullName evidence="13">GtrA family protein</fullName>
    </submittedName>
</protein>
<evidence type="ECO:0000259" key="12">
    <source>
        <dbReference type="Pfam" id="PF04138"/>
    </source>
</evidence>
<dbReference type="GO" id="GO:0009097">
    <property type="term" value="P:isoleucine biosynthetic process"/>
    <property type="evidence" value="ECO:0007669"/>
    <property type="project" value="TreeGrafter"/>
</dbReference>
<dbReference type="AlphaFoldDB" id="A0A9D1MFX7"/>
<evidence type="ECO:0000259" key="11">
    <source>
        <dbReference type="Pfam" id="PF02776"/>
    </source>
</evidence>
<dbReference type="CDD" id="cd07035">
    <property type="entry name" value="TPP_PYR_POX_like"/>
    <property type="match status" value="1"/>
</dbReference>
<dbReference type="GO" id="GO:0000271">
    <property type="term" value="P:polysaccharide biosynthetic process"/>
    <property type="evidence" value="ECO:0007669"/>
    <property type="project" value="InterPro"/>
</dbReference>
<dbReference type="CDD" id="cd00568">
    <property type="entry name" value="TPP_enzymes"/>
    <property type="match status" value="1"/>
</dbReference>
<name>A0A9D1MFX7_9FIRM</name>
<feature type="transmembrane region" description="Helical" evidence="8">
    <location>
        <begin position="81"/>
        <end position="99"/>
    </location>
</feature>
<keyword evidence="4 8" id="KW-1133">Transmembrane helix</keyword>
<feature type="domain" description="GtrA/DPMS transmembrane" evidence="12">
    <location>
        <begin position="17"/>
        <end position="130"/>
    </location>
</feature>
<dbReference type="PANTHER" id="PTHR18968:SF142">
    <property type="entry name" value="ACETOLACTATE SYNTHASE"/>
    <property type="match status" value="1"/>
</dbReference>